<accession>A0A6G1H7U0</accession>
<reference evidence="4" key="1">
    <citation type="journal article" date="2020" name="Stud. Mycol.">
        <title>101 Dothideomycetes genomes: a test case for predicting lifestyles and emergence of pathogens.</title>
        <authorList>
            <person name="Haridas S."/>
            <person name="Albert R."/>
            <person name="Binder M."/>
            <person name="Bloem J."/>
            <person name="Labutti K."/>
            <person name="Salamov A."/>
            <person name="Andreopoulos B."/>
            <person name="Baker S."/>
            <person name="Barry K."/>
            <person name="Bills G."/>
            <person name="Bluhm B."/>
            <person name="Cannon C."/>
            <person name="Castanera R."/>
            <person name="Culley D."/>
            <person name="Daum C."/>
            <person name="Ezra D."/>
            <person name="Gonzalez J."/>
            <person name="Henrissat B."/>
            <person name="Kuo A."/>
            <person name="Liang C."/>
            <person name="Lipzen A."/>
            <person name="Lutzoni F."/>
            <person name="Magnuson J."/>
            <person name="Mondo S."/>
            <person name="Nolan M."/>
            <person name="Ohm R."/>
            <person name="Pangilinan J."/>
            <person name="Park H.-J."/>
            <person name="Ramirez L."/>
            <person name="Alfaro M."/>
            <person name="Sun H."/>
            <person name="Tritt A."/>
            <person name="Yoshinaga Y."/>
            <person name="Zwiers L.-H."/>
            <person name="Turgeon B."/>
            <person name="Goodwin S."/>
            <person name="Spatafora J."/>
            <person name="Crous P."/>
            <person name="Grigoriev I."/>
        </authorList>
    </citation>
    <scope>NUCLEOTIDE SEQUENCE</scope>
    <source>
        <strain evidence="4">CBS 113979</strain>
    </source>
</reference>
<dbReference type="EMBL" id="ML977146">
    <property type="protein sequence ID" value="KAF1989132.1"/>
    <property type="molecule type" value="Genomic_DNA"/>
</dbReference>
<dbReference type="InterPro" id="IPR036420">
    <property type="entry name" value="BRCT_dom_sf"/>
</dbReference>
<gene>
    <name evidence="4" type="ORF">K402DRAFT_391289</name>
</gene>
<dbReference type="InterPro" id="IPR036116">
    <property type="entry name" value="FN3_sf"/>
</dbReference>
<dbReference type="SUPFAM" id="SSF52113">
    <property type="entry name" value="BRCT domain"/>
    <property type="match status" value="1"/>
</dbReference>
<dbReference type="GO" id="GO:0006893">
    <property type="term" value="P:Golgi to plasma membrane transport"/>
    <property type="evidence" value="ECO:0007669"/>
    <property type="project" value="TreeGrafter"/>
</dbReference>
<feature type="region of interest" description="Disordered" evidence="1">
    <location>
        <begin position="254"/>
        <end position="401"/>
    </location>
</feature>
<feature type="compositionally biased region" description="Basic and acidic residues" evidence="1">
    <location>
        <begin position="381"/>
        <end position="391"/>
    </location>
</feature>
<proteinExistence type="predicted"/>
<dbReference type="GO" id="GO:0034044">
    <property type="term" value="C:exomer complex"/>
    <property type="evidence" value="ECO:0007669"/>
    <property type="project" value="TreeGrafter"/>
</dbReference>
<feature type="compositionally biased region" description="Acidic residues" evidence="1">
    <location>
        <begin position="367"/>
        <end position="380"/>
    </location>
</feature>
<evidence type="ECO:0000313" key="5">
    <source>
        <dbReference type="Proteomes" id="UP000800041"/>
    </source>
</evidence>
<dbReference type="InterPro" id="IPR013783">
    <property type="entry name" value="Ig-like_fold"/>
</dbReference>
<keyword evidence="5" id="KW-1185">Reference proteome</keyword>
<dbReference type="PANTHER" id="PTHR47351:SF1">
    <property type="entry name" value="CHITIN BIOSYNTHESIS PROTEIN CHS5"/>
    <property type="match status" value="1"/>
</dbReference>
<evidence type="ECO:0008006" key="6">
    <source>
        <dbReference type="Google" id="ProtNLM"/>
    </source>
</evidence>
<dbReference type="InterPro" id="IPR031673">
    <property type="entry name" value="Chs5_N"/>
</dbReference>
<evidence type="ECO:0000256" key="1">
    <source>
        <dbReference type="SAM" id="MobiDB-lite"/>
    </source>
</evidence>
<organism evidence="4 5">
    <name type="scientific">Aulographum hederae CBS 113979</name>
    <dbReference type="NCBI Taxonomy" id="1176131"/>
    <lineage>
        <taxon>Eukaryota</taxon>
        <taxon>Fungi</taxon>
        <taxon>Dikarya</taxon>
        <taxon>Ascomycota</taxon>
        <taxon>Pezizomycotina</taxon>
        <taxon>Dothideomycetes</taxon>
        <taxon>Pleosporomycetidae</taxon>
        <taxon>Aulographales</taxon>
        <taxon>Aulographaceae</taxon>
    </lineage>
</organism>
<feature type="domain" description="Fibronectin type-III" evidence="3">
    <location>
        <begin position="75"/>
        <end position="169"/>
    </location>
</feature>
<sequence length="401" mass="43386">MLISLTVGKVDAGVAVLLTSDKRLIEFPSILLPPTISSGSIVDITVRRNHASEAASESAFSSLQQEILSGFGTQTPQAPVLKCRNVTQTSVVLEWEGLELGSSELRGLSLWRNGAKAGNIPNPTETRATKISGLAVATEYTFHLVLKTSAGTYTSQKLLVKTHKMTDLSGISVTPGLMPSATKEKLKETIDRIGARWVPETRIDTTHFVCVEGRGREWERAVEMNVPVVVPEWVEGCEREGRLVGVRGFYLGAERPRSSVPPEVQRNPERTVPQPQQAPVSASQQNVNGQLPPQEDDVPPPPPPKGDDAPEPVLPEYQASVEPAAPVTLEPLVAEKDTDSDDDEDEEETAEASVNASASKPPVPQVESEDDDEDDEDEEPEAKRPAAHKQDSSAGFDDVQL</sequence>
<name>A0A6G1H7U0_9PEZI</name>
<dbReference type="CDD" id="cd13945">
    <property type="entry name" value="Chs5_N"/>
    <property type="match status" value="1"/>
</dbReference>
<dbReference type="Gene3D" id="2.60.40.10">
    <property type="entry name" value="Immunoglobulins"/>
    <property type="match status" value="1"/>
</dbReference>
<evidence type="ECO:0000259" key="3">
    <source>
        <dbReference type="PROSITE" id="PS50853"/>
    </source>
</evidence>
<dbReference type="CDD" id="cd00063">
    <property type="entry name" value="FN3"/>
    <property type="match status" value="1"/>
</dbReference>
<dbReference type="InterPro" id="IPR052827">
    <property type="entry name" value="CHS_Export/Cell_Fusion_Reg"/>
</dbReference>
<dbReference type="Pfam" id="PF16892">
    <property type="entry name" value="CHS5_N"/>
    <property type="match status" value="1"/>
</dbReference>
<feature type="domain" description="BRCT" evidence="2">
    <location>
        <begin position="163"/>
        <end position="251"/>
    </location>
</feature>
<dbReference type="GO" id="GO:0005802">
    <property type="term" value="C:trans-Golgi network"/>
    <property type="evidence" value="ECO:0007669"/>
    <property type="project" value="TreeGrafter"/>
</dbReference>
<dbReference type="InterPro" id="IPR003961">
    <property type="entry name" value="FN3_dom"/>
</dbReference>
<dbReference type="PROSITE" id="PS50172">
    <property type="entry name" value="BRCT"/>
    <property type="match status" value="1"/>
</dbReference>
<dbReference type="PROSITE" id="PS50853">
    <property type="entry name" value="FN3"/>
    <property type="match status" value="1"/>
</dbReference>
<dbReference type="SMART" id="SM00292">
    <property type="entry name" value="BRCT"/>
    <property type="match status" value="1"/>
</dbReference>
<dbReference type="OrthoDB" id="245697at2759"/>
<feature type="compositionally biased region" description="Low complexity" evidence="1">
    <location>
        <begin position="272"/>
        <end position="285"/>
    </location>
</feature>
<dbReference type="AlphaFoldDB" id="A0A6G1H7U0"/>
<dbReference type="InterPro" id="IPR001357">
    <property type="entry name" value="BRCT_dom"/>
</dbReference>
<dbReference type="InterPro" id="IPR031669">
    <property type="entry name" value="Fn3_2"/>
</dbReference>
<protein>
    <recommendedName>
        <fullName evidence="6">Chitin biosynthesis protein</fullName>
    </recommendedName>
</protein>
<dbReference type="Gene3D" id="6.20.120.50">
    <property type="match status" value="1"/>
</dbReference>
<dbReference type="GO" id="GO:0046983">
    <property type="term" value="F:protein dimerization activity"/>
    <property type="evidence" value="ECO:0007669"/>
    <property type="project" value="InterPro"/>
</dbReference>
<dbReference type="Gene3D" id="3.40.50.10190">
    <property type="entry name" value="BRCT domain"/>
    <property type="match status" value="1"/>
</dbReference>
<dbReference type="Pfam" id="PF16893">
    <property type="entry name" value="fn3_2"/>
    <property type="match status" value="1"/>
</dbReference>
<feature type="compositionally biased region" description="Acidic residues" evidence="1">
    <location>
        <begin position="338"/>
        <end position="350"/>
    </location>
</feature>
<dbReference type="Proteomes" id="UP000800041">
    <property type="component" value="Unassembled WGS sequence"/>
</dbReference>
<evidence type="ECO:0000259" key="2">
    <source>
        <dbReference type="PROSITE" id="PS50172"/>
    </source>
</evidence>
<dbReference type="GO" id="GO:0000747">
    <property type="term" value="P:conjugation with cellular fusion"/>
    <property type="evidence" value="ECO:0007669"/>
    <property type="project" value="TreeGrafter"/>
</dbReference>
<dbReference type="SUPFAM" id="SSF49265">
    <property type="entry name" value="Fibronectin type III"/>
    <property type="match status" value="1"/>
</dbReference>
<dbReference type="Pfam" id="PF12738">
    <property type="entry name" value="PTCB-BRCT"/>
    <property type="match status" value="1"/>
</dbReference>
<evidence type="ECO:0000313" key="4">
    <source>
        <dbReference type="EMBL" id="KAF1989132.1"/>
    </source>
</evidence>
<dbReference type="PANTHER" id="PTHR47351">
    <property type="entry name" value="CHITIN BIOSYNTHESIS PROTEIN CHS5"/>
    <property type="match status" value="1"/>
</dbReference>